<evidence type="ECO:0000256" key="11">
    <source>
        <dbReference type="SAM" id="MobiDB-lite"/>
    </source>
</evidence>
<dbReference type="GeneID" id="25909496"/>
<evidence type="ECO:0000256" key="2">
    <source>
        <dbReference type="ARBA" id="ARBA00008874"/>
    </source>
</evidence>
<dbReference type="PROSITE" id="PS50011">
    <property type="entry name" value="PROTEIN_KINASE_DOM"/>
    <property type="match status" value="1"/>
</dbReference>
<dbReference type="InterPro" id="IPR001849">
    <property type="entry name" value="PH_domain"/>
</dbReference>
<dbReference type="FunFam" id="1.10.510.10:FF:000768">
    <property type="entry name" value="Non-specific serine/threonine protein kinase"/>
    <property type="match status" value="1"/>
</dbReference>
<evidence type="ECO:0000256" key="1">
    <source>
        <dbReference type="ARBA" id="ARBA00001946"/>
    </source>
</evidence>
<protein>
    <submittedName>
        <fullName evidence="14">STE/STE20/PAKA protein kinase</fullName>
    </submittedName>
</protein>
<dbReference type="PROSITE" id="PS00108">
    <property type="entry name" value="PROTEIN_KINASE_ST"/>
    <property type="match status" value="1"/>
</dbReference>
<dbReference type="Proteomes" id="UP000054560">
    <property type="component" value="Unassembled WGS sequence"/>
</dbReference>
<dbReference type="InterPro" id="IPR036936">
    <property type="entry name" value="CRIB_dom_sf"/>
</dbReference>
<dbReference type="GO" id="GO:0004674">
    <property type="term" value="F:protein serine/threonine kinase activity"/>
    <property type="evidence" value="ECO:0007669"/>
    <property type="project" value="UniProtKB-EC"/>
</dbReference>
<dbReference type="Pfam" id="PF00169">
    <property type="entry name" value="PH"/>
    <property type="match status" value="1"/>
</dbReference>
<evidence type="ECO:0000256" key="9">
    <source>
        <dbReference type="ARBA" id="ARBA00048679"/>
    </source>
</evidence>
<reference evidence="14 15" key="1">
    <citation type="submission" date="2011-02" db="EMBL/GenBank/DDBJ databases">
        <title>The Genome Sequence of Sphaeroforma arctica JP610.</title>
        <authorList>
            <consortium name="The Broad Institute Genome Sequencing Platform"/>
            <person name="Russ C."/>
            <person name="Cuomo C."/>
            <person name="Young S.K."/>
            <person name="Zeng Q."/>
            <person name="Gargeya S."/>
            <person name="Alvarado L."/>
            <person name="Berlin A."/>
            <person name="Chapman S.B."/>
            <person name="Chen Z."/>
            <person name="Freedman E."/>
            <person name="Gellesch M."/>
            <person name="Goldberg J."/>
            <person name="Griggs A."/>
            <person name="Gujja S."/>
            <person name="Heilman E."/>
            <person name="Heiman D."/>
            <person name="Howarth C."/>
            <person name="Mehta T."/>
            <person name="Neiman D."/>
            <person name="Pearson M."/>
            <person name="Roberts A."/>
            <person name="Saif S."/>
            <person name="Shea T."/>
            <person name="Shenoy N."/>
            <person name="Sisk P."/>
            <person name="Stolte C."/>
            <person name="Sykes S."/>
            <person name="White J."/>
            <person name="Yandava C."/>
            <person name="Burger G."/>
            <person name="Gray M.W."/>
            <person name="Holland P.W.H."/>
            <person name="King N."/>
            <person name="Lang F.B.F."/>
            <person name="Roger A.J."/>
            <person name="Ruiz-Trillo I."/>
            <person name="Haas B."/>
            <person name="Nusbaum C."/>
            <person name="Birren B."/>
        </authorList>
    </citation>
    <scope>NUCLEOTIDE SEQUENCE [LARGE SCALE GENOMIC DNA]</scope>
    <source>
        <strain evidence="14 15">JP610</strain>
    </source>
</reference>
<comment type="catalytic activity">
    <reaction evidence="9">
        <text>L-seryl-[protein] + ATP = O-phospho-L-seryl-[protein] + ADP + H(+)</text>
        <dbReference type="Rhea" id="RHEA:17989"/>
        <dbReference type="Rhea" id="RHEA-COMP:9863"/>
        <dbReference type="Rhea" id="RHEA-COMP:11604"/>
        <dbReference type="ChEBI" id="CHEBI:15378"/>
        <dbReference type="ChEBI" id="CHEBI:29999"/>
        <dbReference type="ChEBI" id="CHEBI:30616"/>
        <dbReference type="ChEBI" id="CHEBI:83421"/>
        <dbReference type="ChEBI" id="CHEBI:456216"/>
        <dbReference type="EC" id="2.7.11.1"/>
    </reaction>
</comment>
<evidence type="ECO:0000256" key="6">
    <source>
        <dbReference type="ARBA" id="ARBA00022840"/>
    </source>
</evidence>
<keyword evidence="6 10" id="KW-0067">ATP-binding</keyword>
<dbReference type="CDD" id="cd00821">
    <property type="entry name" value="PH"/>
    <property type="match status" value="1"/>
</dbReference>
<proteinExistence type="inferred from homology"/>
<keyword evidence="15" id="KW-1185">Reference proteome</keyword>
<dbReference type="SUPFAM" id="SSF50729">
    <property type="entry name" value="PH domain-like"/>
    <property type="match status" value="1"/>
</dbReference>
<name>A0A0L0FP50_9EUKA</name>
<dbReference type="InterPro" id="IPR011009">
    <property type="entry name" value="Kinase-like_dom_sf"/>
</dbReference>
<dbReference type="RefSeq" id="XP_014152487.1">
    <property type="nucleotide sequence ID" value="XM_014297012.1"/>
</dbReference>
<comment type="cofactor">
    <cofactor evidence="1">
        <name>Mg(2+)</name>
        <dbReference type="ChEBI" id="CHEBI:18420"/>
    </cofactor>
</comment>
<dbReference type="Pfam" id="PF00786">
    <property type="entry name" value="PBD"/>
    <property type="match status" value="1"/>
</dbReference>
<dbReference type="SMART" id="SM00233">
    <property type="entry name" value="PH"/>
    <property type="match status" value="1"/>
</dbReference>
<evidence type="ECO:0000313" key="15">
    <source>
        <dbReference type="Proteomes" id="UP000054560"/>
    </source>
</evidence>
<feature type="compositionally biased region" description="Basic and acidic residues" evidence="11">
    <location>
        <begin position="241"/>
        <end position="251"/>
    </location>
</feature>
<dbReference type="GO" id="GO:0005524">
    <property type="term" value="F:ATP binding"/>
    <property type="evidence" value="ECO:0007669"/>
    <property type="project" value="UniProtKB-UniRule"/>
</dbReference>
<evidence type="ECO:0000256" key="7">
    <source>
        <dbReference type="ARBA" id="ARBA00022842"/>
    </source>
</evidence>
<evidence type="ECO:0000259" key="12">
    <source>
        <dbReference type="PROSITE" id="PS50003"/>
    </source>
</evidence>
<feature type="binding site" evidence="10">
    <location>
        <position position="358"/>
    </location>
    <ligand>
        <name>ATP</name>
        <dbReference type="ChEBI" id="CHEBI:30616"/>
    </ligand>
</feature>
<keyword evidence="4" id="KW-0479">Metal-binding</keyword>
<evidence type="ECO:0000256" key="4">
    <source>
        <dbReference type="ARBA" id="ARBA00022723"/>
    </source>
</evidence>
<feature type="compositionally biased region" description="Polar residues" evidence="11">
    <location>
        <begin position="273"/>
        <end position="289"/>
    </location>
</feature>
<dbReference type="InterPro" id="IPR017441">
    <property type="entry name" value="Protein_kinase_ATP_BS"/>
</dbReference>
<evidence type="ECO:0000313" key="14">
    <source>
        <dbReference type="EMBL" id="KNC78585.1"/>
    </source>
</evidence>
<feature type="domain" description="PH" evidence="12">
    <location>
        <begin position="4"/>
        <end position="98"/>
    </location>
</feature>
<evidence type="ECO:0000256" key="8">
    <source>
        <dbReference type="ARBA" id="ARBA00047899"/>
    </source>
</evidence>
<dbReference type="CDD" id="cd06614">
    <property type="entry name" value="STKc_PAK"/>
    <property type="match status" value="1"/>
</dbReference>
<dbReference type="SMART" id="SM00220">
    <property type="entry name" value="S_TKc"/>
    <property type="match status" value="1"/>
</dbReference>
<dbReference type="PROSITE" id="PS00107">
    <property type="entry name" value="PROTEIN_KINASE_ATP"/>
    <property type="match status" value="1"/>
</dbReference>
<keyword evidence="3" id="KW-0808">Transferase</keyword>
<dbReference type="InterPro" id="IPR000095">
    <property type="entry name" value="CRIB_dom"/>
</dbReference>
<feature type="compositionally biased region" description="Low complexity" evidence="11">
    <location>
        <begin position="255"/>
        <end position="272"/>
    </location>
</feature>
<dbReference type="Gene3D" id="3.30.200.20">
    <property type="entry name" value="Phosphorylase Kinase, domain 1"/>
    <property type="match status" value="1"/>
</dbReference>
<dbReference type="OrthoDB" id="2914378at2759"/>
<feature type="domain" description="Protein kinase" evidence="13">
    <location>
        <begin position="329"/>
        <end position="582"/>
    </location>
</feature>
<organism evidence="14 15">
    <name type="scientific">Sphaeroforma arctica JP610</name>
    <dbReference type="NCBI Taxonomy" id="667725"/>
    <lineage>
        <taxon>Eukaryota</taxon>
        <taxon>Ichthyosporea</taxon>
        <taxon>Ichthyophonida</taxon>
        <taxon>Sphaeroforma</taxon>
    </lineage>
</organism>
<comment type="similarity">
    <text evidence="2">Belongs to the protein kinase superfamily. STE Ser/Thr protein kinase family. STE20 subfamily.</text>
</comment>
<dbReference type="InterPro" id="IPR051931">
    <property type="entry name" value="PAK3-like"/>
</dbReference>
<accession>A0A0L0FP50</accession>
<dbReference type="eggNOG" id="KOG0578">
    <property type="taxonomic scope" value="Eukaryota"/>
</dbReference>
<keyword evidence="14" id="KW-0418">Kinase</keyword>
<dbReference type="SUPFAM" id="SSF56112">
    <property type="entry name" value="Protein kinase-like (PK-like)"/>
    <property type="match status" value="1"/>
</dbReference>
<gene>
    <name evidence="14" type="ORF">SARC_08992</name>
</gene>
<feature type="region of interest" description="Disordered" evidence="11">
    <location>
        <begin position="232"/>
        <end position="289"/>
    </location>
</feature>
<dbReference type="EMBL" id="KQ242463">
    <property type="protein sequence ID" value="KNC78585.1"/>
    <property type="molecule type" value="Genomic_DNA"/>
</dbReference>
<evidence type="ECO:0000256" key="5">
    <source>
        <dbReference type="ARBA" id="ARBA00022741"/>
    </source>
</evidence>
<dbReference type="AlphaFoldDB" id="A0A0L0FP50"/>
<dbReference type="PANTHER" id="PTHR45832:SF22">
    <property type="entry name" value="SERINE_THREONINE-PROTEIN KINASE SAMKA-RELATED"/>
    <property type="match status" value="1"/>
</dbReference>
<evidence type="ECO:0000259" key="13">
    <source>
        <dbReference type="PROSITE" id="PS50011"/>
    </source>
</evidence>
<comment type="catalytic activity">
    <reaction evidence="8">
        <text>L-threonyl-[protein] + ATP = O-phospho-L-threonyl-[protein] + ADP + H(+)</text>
        <dbReference type="Rhea" id="RHEA:46608"/>
        <dbReference type="Rhea" id="RHEA-COMP:11060"/>
        <dbReference type="Rhea" id="RHEA-COMP:11605"/>
        <dbReference type="ChEBI" id="CHEBI:15378"/>
        <dbReference type="ChEBI" id="CHEBI:30013"/>
        <dbReference type="ChEBI" id="CHEBI:30616"/>
        <dbReference type="ChEBI" id="CHEBI:61977"/>
        <dbReference type="ChEBI" id="CHEBI:456216"/>
        <dbReference type="EC" id="2.7.11.1"/>
    </reaction>
</comment>
<keyword evidence="5 10" id="KW-0547">Nucleotide-binding</keyword>
<dbReference type="Gene3D" id="1.10.510.10">
    <property type="entry name" value="Transferase(Phosphotransferase) domain 1"/>
    <property type="match status" value="1"/>
</dbReference>
<dbReference type="Pfam" id="PF00069">
    <property type="entry name" value="Pkinase"/>
    <property type="match status" value="1"/>
</dbReference>
<dbReference type="PANTHER" id="PTHR45832">
    <property type="entry name" value="SERINE/THREONINE-PROTEIN KINASE SAMKA-RELATED-RELATED"/>
    <property type="match status" value="1"/>
</dbReference>
<dbReference type="GO" id="GO:0046872">
    <property type="term" value="F:metal ion binding"/>
    <property type="evidence" value="ECO:0007669"/>
    <property type="project" value="UniProtKB-KW"/>
</dbReference>
<dbReference type="InterPro" id="IPR000719">
    <property type="entry name" value="Prot_kinase_dom"/>
</dbReference>
<dbReference type="InterPro" id="IPR008271">
    <property type="entry name" value="Ser/Thr_kinase_AS"/>
</dbReference>
<dbReference type="Gene3D" id="2.30.29.30">
    <property type="entry name" value="Pleckstrin-homology domain (PH domain)/Phosphotyrosine-binding domain (PTB)"/>
    <property type="match status" value="1"/>
</dbReference>
<keyword evidence="7" id="KW-0460">Magnesium</keyword>
<evidence type="ECO:0000256" key="10">
    <source>
        <dbReference type="PROSITE-ProRule" id="PRU10141"/>
    </source>
</evidence>
<dbReference type="PROSITE" id="PS50003">
    <property type="entry name" value="PH_DOMAIN"/>
    <property type="match status" value="1"/>
</dbReference>
<dbReference type="STRING" id="667725.A0A0L0FP50"/>
<dbReference type="InterPro" id="IPR011993">
    <property type="entry name" value="PH-like_dom_sf"/>
</dbReference>
<dbReference type="Gene3D" id="3.90.810.10">
    <property type="entry name" value="CRIB domain"/>
    <property type="match status" value="1"/>
</dbReference>
<sequence length="609" mass="67990">MAAIFEASGKIKSDGPIRQWKKYHFCLYENYIISKEKESSTGIDKEISIRGCQVAYVKTSRSKRDCLQVITADKVQYLINFDPKTVEKWISEIEKIHSAQKIQKQTSLLSHEEVTLASSPTVEDAKKKQPAMPEVVQFDTDNNAFMNLPKAWSAMLETSNISKDLQAKDPQAVLDVLQFYAKNSVHMSDDFDRVYSKFTHSTYNEGLAPLVPANDRKSSVLLMSEKNNIAVEEPEISPAEPRWKKEIEQRRYKTGSTGSDSSHTSQSDANSATTISPRPSKNSIDKTTASPVVATPKRVFDLPSDTPFYELKKRLWNVAKFEGNPLEVYTGAVVVGKGASGCVYSATKKDGTGVVALKEMKLKEQDRIDLIANEIEVMRDSQNPNIVNYIESFLVEDVLWVVMEYMQGGSLTDTIEANFCTIPESHMACIVKQTLNGLDHLHKQGIIHRDIKSDNCLLDNHGNVKITDFGFCASLTPEDNARYTMVGTPYWMAPEVVKQSAYGPKVDIWSLAIMIIEMIEGEPPYLDEEPLKALYMITTIGTPELKHPEKCSVELLNFLGACLTVDAEKRRTAAELLNHPWLKQACPQKMLAKDLLDVGSSTKAPAGGN</sequence>
<evidence type="ECO:0000256" key="3">
    <source>
        <dbReference type="ARBA" id="ARBA00022679"/>
    </source>
</evidence>